<dbReference type="EMBL" id="VLKZ01000003">
    <property type="protein sequence ID" value="TWI57876.1"/>
    <property type="molecule type" value="Genomic_DNA"/>
</dbReference>
<comment type="caution">
    <text evidence="7">The sequence shown here is derived from an EMBL/GenBank/DDBJ whole genome shotgun (WGS) entry which is preliminary data.</text>
</comment>
<dbReference type="GO" id="GO:0005829">
    <property type="term" value="C:cytosol"/>
    <property type="evidence" value="ECO:0007669"/>
    <property type="project" value="UniProtKB-SubCell"/>
</dbReference>
<reference evidence="7 8" key="1">
    <citation type="journal article" date="2015" name="Stand. Genomic Sci.">
        <title>Genomic Encyclopedia of Bacterial and Archaeal Type Strains, Phase III: the genomes of soil and plant-associated and newly described type strains.</title>
        <authorList>
            <person name="Whitman W.B."/>
            <person name="Woyke T."/>
            <person name="Klenk H.P."/>
            <person name="Zhou Y."/>
            <person name="Lilburn T.G."/>
            <person name="Beck B.J."/>
            <person name="De Vos P."/>
            <person name="Vandamme P."/>
            <person name="Eisen J.A."/>
            <person name="Garrity G."/>
            <person name="Hugenholtz P."/>
            <person name="Kyrpides N.C."/>
        </authorList>
    </citation>
    <scope>NUCLEOTIDE SEQUENCE [LARGE SCALE GENOMIC DNA]</scope>
    <source>
        <strain evidence="7 8">CGMCC 1.10116</strain>
    </source>
</reference>
<dbReference type="CDD" id="cd16098">
    <property type="entry name" value="FliS"/>
    <property type="match status" value="1"/>
</dbReference>
<proteinExistence type="inferred from homology"/>
<dbReference type="NCBIfam" id="TIGR00208">
    <property type="entry name" value="fliS"/>
    <property type="match status" value="1"/>
</dbReference>
<evidence type="ECO:0000256" key="4">
    <source>
        <dbReference type="ARBA" id="ARBA00022795"/>
    </source>
</evidence>
<organism evidence="7 8">
    <name type="scientific">Halalkalibacter nanhaiisediminis</name>
    <dbReference type="NCBI Taxonomy" id="688079"/>
    <lineage>
        <taxon>Bacteria</taxon>
        <taxon>Bacillati</taxon>
        <taxon>Bacillota</taxon>
        <taxon>Bacilli</taxon>
        <taxon>Bacillales</taxon>
        <taxon>Bacillaceae</taxon>
        <taxon>Halalkalibacter</taxon>
    </lineage>
</organism>
<dbReference type="PIRSF" id="PIRSF039090">
    <property type="entry name" value="Flis"/>
    <property type="match status" value="1"/>
</dbReference>
<name>A0A562QP89_9BACI</name>
<evidence type="ECO:0000256" key="3">
    <source>
        <dbReference type="ARBA" id="ARBA00022490"/>
    </source>
</evidence>
<comment type="similarity">
    <text evidence="2 6">Belongs to the FliS family.</text>
</comment>
<keyword evidence="7" id="KW-0966">Cell projection</keyword>
<gene>
    <name evidence="7" type="ORF">IQ10_01205</name>
</gene>
<evidence type="ECO:0000256" key="1">
    <source>
        <dbReference type="ARBA" id="ARBA00004514"/>
    </source>
</evidence>
<dbReference type="Proteomes" id="UP000315711">
    <property type="component" value="Unassembled WGS sequence"/>
</dbReference>
<keyword evidence="4 6" id="KW-1005">Bacterial flagellum biogenesis</keyword>
<keyword evidence="5" id="KW-0143">Chaperone</keyword>
<dbReference type="SUPFAM" id="SSF101116">
    <property type="entry name" value="Flagellar export chaperone FliS"/>
    <property type="match status" value="1"/>
</dbReference>
<keyword evidence="8" id="KW-1185">Reference proteome</keyword>
<keyword evidence="7" id="KW-0969">Cilium</keyword>
<dbReference type="Gene3D" id="1.20.120.340">
    <property type="entry name" value="Flagellar protein FliS"/>
    <property type="match status" value="1"/>
</dbReference>
<comment type="subcellular location">
    <subcellularLocation>
        <location evidence="1 6">Cytoplasm</location>
        <location evidence="1 6">Cytosol</location>
    </subcellularLocation>
</comment>
<accession>A0A562QP89</accession>
<dbReference type="PANTHER" id="PTHR34773">
    <property type="entry name" value="FLAGELLAR SECRETION CHAPERONE FLIS"/>
    <property type="match status" value="1"/>
</dbReference>
<dbReference type="InterPro" id="IPR003713">
    <property type="entry name" value="FliS"/>
</dbReference>
<dbReference type="OrthoDB" id="9792010at2"/>
<dbReference type="PANTHER" id="PTHR34773:SF1">
    <property type="entry name" value="FLAGELLAR SECRETION CHAPERONE FLIS"/>
    <property type="match status" value="1"/>
</dbReference>
<evidence type="ECO:0000256" key="5">
    <source>
        <dbReference type="ARBA" id="ARBA00023186"/>
    </source>
</evidence>
<dbReference type="RefSeq" id="WP_144449566.1">
    <property type="nucleotide sequence ID" value="NZ_VLKZ01000003.1"/>
</dbReference>
<dbReference type="GO" id="GO:0044780">
    <property type="term" value="P:bacterial-type flagellum assembly"/>
    <property type="evidence" value="ECO:0007669"/>
    <property type="project" value="InterPro"/>
</dbReference>
<keyword evidence="7" id="KW-0282">Flagellum</keyword>
<dbReference type="Pfam" id="PF02561">
    <property type="entry name" value="FliS"/>
    <property type="match status" value="1"/>
</dbReference>
<dbReference type="GO" id="GO:0071973">
    <property type="term" value="P:bacterial-type flagellum-dependent cell motility"/>
    <property type="evidence" value="ECO:0007669"/>
    <property type="project" value="TreeGrafter"/>
</dbReference>
<evidence type="ECO:0000313" key="8">
    <source>
        <dbReference type="Proteomes" id="UP000315711"/>
    </source>
</evidence>
<evidence type="ECO:0000313" key="7">
    <source>
        <dbReference type="EMBL" id="TWI57876.1"/>
    </source>
</evidence>
<dbReference type="InterPro" id="IPR036584">
    <property type="entry name" value="FliS_sf"/>
</dbReference>
<protein>
    <recommendedName>
        <fullName evidence="6">Flagellar secretion chaperone FliS</fullName>
    </recommendedName>
</protein>
<dbReference type="AlphaFoldDB" id="A0A562QP89"/>
<evidence type="ECO:0000256" key="2">
    <source>
        <dbReference type="ARBA" id="ARBA00008787"/>
    </source>
</evidence>
<sequence>MTTFLTNEALHQKTPQELTALLYEACLTNLEDSLTHIDEKDFIRANEKLQKASDIVHRLGAGINYEAGIVADQLEQVYNYMADKLVEANLKKDKAVVQEVITVLEPIMNAWNEAMKTKRDIQPKTMKQKVNAYENYSVYKS</sequence>
<evidence type="ECO:0000256" key="6">
    <source>
        <dbReference type="PIRNR" id="PIRNR039090"/>
    </source>
</evidence>
<keyword evidence="3 6" id="KW-0963">Cytoplasm</keyword>